<protein>
    <submittedName>
        <fullName evidence="1">Uncharacterized protein</fullName>
    </submittedName>
</protein>
<name>A0A0K2V262_LEPSM</name>
<evidence type="ECO:0000313" key="1">
    <source>
        <dbReference type="EMBL" id="CDW44350.1"/>
    </source>
</evidence>
<accession>A0A0K2V262</accession>
<proteinExistence type="predicted"/>
<dbReference type="AlphaFoldDB" id="A0A0K2V262"/>
<reference evidence="1" key="1">
    <citation type="submission" date="2014-05" db="EMBL/GenBank/DDBJ databases">
        <authorList>
            <person name="Chronopoulou M."/>
        </authorList>
    </citation>
    <scope>NUCLEOTIDE SEQUENCE</scope>
    <source>
        <tissue evidence="1">Whole organism</tissue>
    </source>
</reference>
<organism evidence="1">
    <name type="scientific">Lepeophtheirus salmonis</name>
    <name type="common">Salmon louse</name>
    <name type="synonym">Caligus salmonis</name>
    <dbReference type="NCBI Taxonomy" id="72036"/>
    <lineage>
        <taxon>Eukaryota</taxon>
        <taxon>Metazoa</taxon>
        <taxon>Ecdysozoa</taxon>
        <taxon>Arthropoda</taxon>
        <taxon>Crustacea</taxon>
        <taxon>Multicrustacea</taxon>
        <taxon>Hexanauplia</taxon>
        <taxon>Copepoda</taxon>
        <taxon>Siphonostomatoida</taxon>
        <taxon>Caligidae</taxon>
        <taxon>Lepeophtheirus</taxon>
    </lineage>
</organism>
<dbReference type="EMBL" id="HACA01026989">
    <property type="protein sequence ID" value="CDW44350.1"/>
    <property type="molecule type" value="Transcribed_RNA"/>
</dbReference>
<sequence>MQCYTITHIRLMFDFDHVIVYEWLHVLSKSVFLAQQSVQYIKLKILAIVTS</sequence>